<sequence length="50" mass="5594">MGEQPARWVHLAQFMDISGFRGVFGGEIGSVTSKHFRLDDNGIPVYIPYP</sequence>
<dbReference type="EMBL" id="MT682138">
    <property type="protein sequence ID" value="QPP21409.1"/>
    <property type="molecule type" value="Genomic_DNA"/>
</dbReference>
<proteinExistence type="predicted"/>
<keyword evidence="1" id="KW-0614">Plasmid</keyword>
<dbReference type="AlphaFoldDB" id="A0A8E4X4T6"/>
<dbReference type="GO" id="GO:0016874">
    <property type="term" value="F:ligase activity"/>
    <property type="evidence" value="ECO:0007669"/>
    <property type="project" value="UniProtKB-KW"/>
</dbReference>
<name>A0A8E4X4T6_ECOLX</name>
<organism evidence="1">
    <name type="scientific">Escherichia coli</name>
    <dbReference type="NCBI Taxonomy" id="562"/>
    <lineage>
        <taxon>Bacteria</taxon>
        <taxon>Pseudomonadati</taxon>
        <taxon>Pseudomonadota</taxon>
        <taxon>Gammaproteobacteria</taxon>
        <taxon>Enterobacterales</taxon>
        <taxon>Enterobacteriaceae</taxon>
        <taxon>Escherichia</taxon>
    </lineage>
</organism>
<accession>A0A8E4X4T6</accession>
<evidence type="ECO:0000313" key="1">
    <source>
        <dbReference type="EMBL" id="QPP21409.1"/>
    </source>
</evidence>
<keyword evidence="1" id="KW-0436">Ligase</keyword>
<reference evidence="1" key="1">
    <citation type="journal article" date="2020" name="Microorganisms">
        <title>Identification of a blaVIM-1-Carrying IncA/C2 Multiresistance Plasmid in an Escherichia coli Isolate Recovered from the German Food Chain.</title>
        <authorList>
            <person name="Pauly N."/>
            <person name="Hammerl J.A."/>
            <person name="Grobbel M."/>
            <person name="Kasbohrer A."/>
            <person name="Tenhagen B.A."/>
            <person name="Malorny B."/>
            <person name="Schwarz S."/>
            <person name="Meemken D."/>
            <person name="Irrgang A."/>
        </authorList>
    </citation>
    <scope>NUCLEOTIDE SEQUENCE</scope>
    <source>
        <plasmid evidence="1">pEC19-AB01133</plasmid>
    </source>
</reference>
<protein>
    <submittedName>
        <fullName evidence="1">Long-chain fatty acid--CoA ligase</fullName>
    </submittedName>
</protein>
<geneLocation type="plasmid" evidence="1">
    <name>pEC19-AB01133</name>
</geneLocation>